<feature type="compositionally biased region" description="Basic and acidic residues" evidence="1">
    <location>
        <begin position="65"/>
        <end position="82"/>
    </location>
</feature>
<keyword evidence="3" id="KW-1185">Reference proteome</keyword>
<sequence>MAISDKTSDNSKTQQEFTKLQDQLRNGATEAAGYLDSLKSKFTDYDNSHKSSNETATSYFQAAMDRARESVDQLKRTGEDIRTQGNNASDSAVDLAKRSMDQAGSALDDLGKSAQDYDRRLRDSINSSVDDAKDNGSQTLSSWQDSISSLVNSTREATFHGFEALQNQITATQKAMADQAQSAQTAASNAASGLANKASDASDKLKPTDTKTNDQDGPTLMERATGVVSSSLDYVTSAFQGSSAEDANQKTSGTKSS</sequence>
<dbReference type="InParanoid" id="G5AI17"/>
<feature type="compositionally biased region" description="Polar residues" evidence="1">
    <location>
        <begin position="124"/>
        <end position="140"/>
    </location>
</feature>
<evidence type="ECO:0000313" key="2">
    <source>
        <dbReference type="EMBL" id="EGZ04846.1"/>
    </source>
</evidence>
<feature type="compositionally biased region" description="Basic and acidic residues" evidence="1">
    <location>
        <begin position="200"/>
        <end position="214"/>
    </location>
</feature>
<feature type="compositionally biased region" description="Low complexity" evidence="1">
    <location>
        <begin position="180"/>
        <end position="199"/>
    </location>
</feature>
<feature type="region of interest" description="Disordered" evidence="1">
    <location>
        <begin position="42"/>
        <end position="140"/>
    </location>
</feature>
<feature type="compositionally biased region" description="Polar residues" evidence="1">
    <location>
        <begin position="10"/>
        <end position="24"/>
    </location>
</feature>
<dbReference type="KEGG" id="psoj:PHYSODRAFT_342924"/>
<dbReference type="RefSeq" id="XP_009539688.1">
    <property type="nucleotide sequence ID" value="XM_009541393.1"/>
</dbReference>
<dbReference type="Proteomes" id="UP000002640">
    <property type="component" value="Unassembled WGS sequence"/>
</dbReference>
<feature type="region of interest" description="Disordered" evidence="1">
    <location>
        <begin position="1"/>
        <end position="24"/>
    </location>
</feature>
<protein>
    <submittedName>
        <fullName evidence="2">Uncharacterized protein</fullName>
    </submittedName>
</protein>
<dbReference type="EMBL" id="JH159173">
    <property type="protein sequence ID" value="EGZ04846.1"/>
    <property type="molecule type" value="Genomic_DNA"/>
</dbReference>
<feature type="region of interest" description="Disordered" evidence="1">
    <location>
        <begin position="180"/>
        <end position="225"/>
    </location>
</feature>
<feature type="compositionally biased region" description="Basic and acidic residues" evidence="1">
    <location>
        <begin position="42"/>
        <end position="52"/>
    </location>
</feature>
<name>G5AI17_PHYSP</name>
<evidence type="ECO:0000313" key="3">
    <source>
        <dbReference type="Proteomes" id="UP000002640"/>
    </source>
</evidence>
<evidence type="ECO:0000256" key="1">
    <source>
        <dbReference type="SAM" id="MobiDB-lite"/>
    </source>
</evidence>
<gene>
    <name evidence="2" type="ORF">PHYSODRAFT_342924</name>
</gene>
<feature type="compositionally biased region" description="Basic and acidic residues" evidence="1">
    <location>
        <begin position="109"/>
        <end position="123"/>
    </location>
</feature>
<feature type="region of interest" description="Disordered" evidence="1">
    <location>
        <begin position="238"/>
        <end position="257"/>
    </location>
</feature>
<organism evidence="2 3">
    <name type="scientific">Phytophthora sojae (strain P6497)</name>
    <name type="common">Soybean stem and root rot agent</name>
    <name type="synonym">Phytophthora megasperma f. sp. glycines</name>
    <dbReference type="NCBI Taxonomy" id="1094619"/>
    <lineage>
        <taxon>Eukaryota</taxon>
        <taxon>Sar</taxon>
        <taxon>Stramenopiles</taxon>
        <taxon>Oomycota</taxon>
        <taxon>Peronosporomycetes</taxon>
        <taxon>Peronosporales</taxon>
        <taxon>Peronosporaceae</taxon>
        <taxon>Phytophthora</taxon>
    </lineage>
</organism>
<dbReference type="GeneID" id="20648414"/>
<dbReference type="AlphaFoldDB" id="G5AI17"/>
<dbReference type="SMR" id="G5AI17"/>
<proteinExistence type="predicted"/>
<reference evidence="2 3" key="1">
    <citation type="journal article" date="2006" name="Science">
        <title>Phytophthora genome sequences uncover evolutionary origins and mechanisms of pathogenesis.</title>
        <authorList>
            <person name="Tyler B.M."/>
            <person name="Tripathy S."/>
            <person name="Zhang X."/>
            <person name="Dehal P."/>
            <person name="Jiang R.H."/>
            <person name="Aerts A."/>
            <person name="Arredondo F.D."/>
            <person name="Baxter L."/>
            <person name="Bensasson D."/>
            <person name="Beynon J.L."/>
            <person name="Chapman J."/>
            <person name="Damasceno C.M."/>
            <person name="Dorrance A.E."/>
            <person name="Dou D."/>
            <person name="Dickerman A.W."/>
            <person name="Dubchak I.L."/>
            <person name="Garbelotto M."/>
            <person name="Gijzen M."/>
            <person name="Gordon S.G."/>
            <person name="Govers F."/>
            <person name="Grunwald N.J."/>
            <person name="Huang W."/>
            <person name="Ivors K.L."/>
            <person name="Jones R.W."/>
            <person name="Kamoun S."/>
            <person name="Krampis K."/>
            <person name="Lamour K.H."/>
            <person name="Lee M.K."/>
            <person name="McDonald W.H."/>
            <person name="Medina M."/>
            <person name="Meijer H.J."/>
            <person name="Nordberg E.K."/>
            <person name="Maclean D.J."/>
            <person name="Ospina-Giraldo M.D."/>
            <person name="Morris P.F."/>
            <person name="Phuntumart V."/>
            <person name="Putnam N.H."/>
            <person name="Rash S."/>
            <person name="Rose J.K."/>
            <person name="Sakihama Y."/>
            <person name="Salamov A.A."/>
            <person name="Savidor A."/>
            <person name="Scheuring C.F."/>
            <person name="Smith B.M."/>
            <person name="Sobral B.W."/>
            <person name="Terry A."/>
            <person name="Torto-Alalibo T.A."/>
            <person name="Win J."/>
            <person name="Xu Z."/>
            <person name="Zhang H."/>
            <person name="Grigoriev I.V."/>
            <person name="Rokhsar D.S."/>
            <person name="Boore J.L."/>
        </authorList>
    </citation>
    <scope>NUCLEOTIDE SEQUENCE [LARGE SCALE GENOMIC DNA]</scope>
    <source>
        <strain evidence="2 3">P6497</strain>
    </source>
</reference>
<dbReference type="OMA" id="MMENGAN"/>
<accession>G5AI17</accession>
<dbReference type="Gene3D" id="1.20.120.20">
    <property type="entry name" value="Apolipoprotein"/>
    <property type="match status" value="1"/>
</dbReference>